<feature type="DNA-binding region" description="H-T-H motif" evidence="4">
    <location>
        <begin position="29"/>
        <end position="48"/>
    </location>
</feature>
<protein>
    <submittedName>
        <fullName evidence="6">TetR/AcrR family transcriptional regulator</fullName>
    </submittedName>
</protein>
<dbReference type="InterPro" id="IPR036271">
    <property type="entry name" value="Tet_transcr_reg_TetR-rel_C_sf"/>
</dbReference>
<dbReference type="Proteomes" id="UP000668403">
    <property type="component" value="Unassembled WGS sequence"/>
</dbReference>
<evidence type="ECO:0000259" key="5">
    <source>
        <dbReference type="PROSITE" id="PS50977"/>
    </source>
</evidence>
<proteinExistence type="predicted"/>
<dbReference type="InterPro" id="IPR001647">
    <property type="entry name" value="HTH_TetR"/>
</dbReference>
<evidence type="ECO:0000256" key="1">
    <source>
        <dbReference type="ARBA" id="ARBA00023015"/>
    </source>
</evidence>
<dbReference type="InterPro" id="IPR011075">
    <property type="entry name" value="TetR_C"/>
</dbReference>
<gene>
    <name evidence="6" type="ORF">J4H85_01675</name>
</gene>
<dbReference type="SUPFAM" id="SSF48498">
    <property type="entry name" value="Tetracyclin repressor-like, C-terminal domain"/>
    <property type="match status" value="1"/>
</dbReference>
<dbReference type="PANTHER" id="PTHR47506">
    <property type="entry name" value="TRANSCRIPTIONAL REGULATORY PROTEIN"/>
    <property type="match status" value="1"/>
</dbReference>
<evidence type="ECO:0000313" key="7">
    <source>
        <dbReference type="Proteomes" id="UP000668403"/>
    </source>
</evidence>
<keyword evidence="3" id="KW-0804">Transcription</keyword>
<dbReference type="SUPFAM" id="SSF46689">
    <property type="entry name" value="Homeodomain-like"/>
    <property type="match status" value="1"/>
</dbReference>
<organism evidence="6 7">
    <name type="scientific">Leucobacter tardus</name>
    <dbReference type="NCBI Taxonomy" id="501483"/>
    <lineage>
        <taxon>Bacteria</taxon>
        <taxon>Bacillati</taxon>
        <taxon>Actinomycetota</taxon>
        <taxon>Actinomycetes</taxon>
        <taxon>Micrococcales</taxon>
        <taxon>Microbacteriaceae</taxon>
        <taxon>Leucobacter</taxon>
    </lineage>
</organism>
<name>A0A939TTH8_9MICO</name>
<dbReference type="EMBL" id="JAGFBF010000001">
    <property type="protein sequence ID" value="MBO2988710.1"/>
    <property type="molecule type" value="Genomic_DNA"/>
</dbReference>
<dbReference type="Gene3D" id="1.10.10.60">
    <property type="entry name" value="Homeodomain-like"/>
    <property type="match status" value="1"/>
</dbReference>
<dbReference type="AlphaFoldDB" id="A0A939TTH8"/>
<dbReference type="Pfam" id="PF00440">
    <property type="entry name" value="TetR_N"/>
    <property type="match status" value="1"/>
</dbReference>
<feature type="domain" description="HTH tetR-type" evidence="5">
    <location>
        <begin position="6"/>
        <end position="66"/>
    </location>
</feature>
<dbReference type="InterPro" id="IPR009057">
    <property type="entry name" value="Homeodomain-like_sf"/>
</dbReference>
<keyword evidence="1" id="KW-0805">Transcription regulation</keyword>
<comment type="caution">
    <text evidence="6">The sequence shown here is derived from an EMBL/GenBank/DDBJ whole genome shotgun (WGS) entry which is preliminary data.</text>
</comment>
<evidence type="ECO:0000256" key="4">
    <source>
        <dbReference type="PROSITE-ProRule" id="PRU00335"/>
    </source>
</evidence>
<evidence type="ECO:0000256" key="2">
    <source>
        <dbReference type="ARBA" id="ARBA00023125"/>
    </source>
</evidence>
<dbReference type="InterPro" id="IPR023772">
    <property type="entry name" value="DNA-bd_HTH_TetR-type_CS"/>
</dbReference>
<evidence type="ECO:0000313" key="6">
    <source>
        <dbReference type="EMBL" id="MBO2988710.1"/>
    </source>
</evidence>
<dbReference type="PROSITE" id="PS01081">
    <property type="entry name" value="HTH_TETR_1"/>
    <property type="match status" value="1"/>
</dbReference>
<reference evidence="6" key="1">
    <citation type="submission" date="2021-03" db="EMBL/GenBank/DDBJ databases">
        <title>Leucobacter chromiisoli sp. nov., isolated from chromium-containing soil of chemical plant.</title>
        <authorList>
            <person name="Xu Z."/>
        </authorList>
    </citation>
    <scope>NUCLEOTIDE SEQUENCE</scope>
    <source>
        <strain evidence="6">K 70/01</strain>
    </source>
</reference>
<dbReference type="PANTHER" id="PTHR47506:SF10">
    <property type="entry name" value="TRANSCRIPTIONAL REGULATORY PROTEIN"/>
    <property type="match status" value="1"/>
</dbReference>
<dbReference type="GO" id="GO:0003677">
    <property type="term" value="F:DNA binding"/>
    <property type="evidence" value="ECO:0007669"/>
    <property type="project" value="UniProtKB-UniRule"/>
</dbReference>
<keyword evidence="7" id="KW-1185">Reference proteome</keyword>
<dbReference type="PROSITE" id="PS50977">
    <property type="entry name" value="HTH_TETR_2"/>
    <property type="match status" value="1"/>
</dbReference>
<dbReference type="Pfam" id="PF16925">
    <property type="entry name" value="TetR_C_13"/>
    <property type="match status" value="1"/>
</dbReference>
<sequence length="199" mass="21199">MVRPRKFDEADVSRAIRDEFWDRGYAGTSMSDLLRASGLGKGSLYGAFGDKHALFLRVLREYGEDKMSALRERLETARSGAQVLRDFMLEPAADPTGAASRRGCLLANSSAELASVDPDVAAQARQIYSSMTAVLTSAAERAQRVGEITPDVDPESVAQATLAAQLGVVALGRAGMSPVHLSATAHSAIDRILSPPPAR</sequence>
<evidence type="ECO:0000256" key="3">
    <source>
        <dbReference type="ARBA" id="ARBA00023163"/>
    </source>
</evidence>
<dbReference type="Gene3D" id="1.10.357.10">
    <property type="entry name" value="Tetracycline Repressor, domain 2"/>
    <property type="match status" value="1"/>
</dbReference>
<dbReference type="RefSeq" id="WP_208236284.1">
    <property type="nucleotide sequence ID" value="NZ_BAAAQU010000001.1"/>
</dbReference>
<accession>A0A939TTH8</accession>
<keyword evidence="2 4" id="KW-0238">DNA-binding</keyword>